<dbReference type="Proteomes" id="UP001054945">
    <property type="component" value="Unassembled WGS sequence"/>
</dbReference>
<accession>A0AAV4SP75</accession>
<evidence type="ECO:0000313" key="2">
    <source>
        <dbReference type="Proteomes" id="UP001054945"/>
    </source>
</evidence>
<evidence type="ECO:0000313" key="1">
    <source>
        <dbReference type="EMBL" id="GIY34779.1"/>
    </source>
</evidence>
<proteinExistence type="predicted"/>
<dbReference type="AlphaFoldDB" id="A0AAV4SP75"/>
<sequence>MEEKVSNTLGTDLLWIANVFRGAAAQIANVWGRIDRFSSDPKQRKGKYRIPEEQILWIANVLCEVRIPEILKRGGTSVGAFKVLFYYWGSPSPILAPISPKEAKISLRICKNKEAATRVEHFCSFLCVKGAAAQRAKGLLRYFSRKQEHPDKFGEIPGAAALKCRRPFAQRSPEILKWAELLSGLSEFCSITGAPPPILAPTSRKEAKSPAVGQQLLNSDVPFRQKNSRNSKAGGTSVWGFQSSVLLLGLSSPYSRTHFPQKKQKSLRSCLKRTKRLDRVEHFCSFLCVKGAAAQIGEA</sequence>
<organism evidence="1 2">
    <name type="scientific">Caerostris extrusa</name>
    <name type="common">Bark spider</name>
    <name type="synonym">Caerostris bankana</name>
    <dbReference type="NCBI Taxonomy" id="172846"/>
    <lineage>
        <taxon>Eukaryota</taxon>
        <taxon>Metazoa</taxon>
        <taxon>Ecdysozoa</taxon>
        <taxon>Arthropoda</taxon>
        <taxon>Chelicerata</taxon>
        <taxon>Arachnida</taxon>
        <taxon>Araneae</taxon>
        <taxon>Araneomorphae</taxon>
        <taxon>Entelegynae</taxon>
        <taxon>Araneoidea</taxon>
        <taxon>Araneidae</taxon>
        <taxon>Caerostris</taxon>
    </lineage>
</organism>
<comment type="caution">
    <text evidence="1">The sequence shown here is derived from an EMBL/GenBank/DDBJ whole genome shotgun (WGS) entry which is preliminary data.</text>
</comment>
<keyword evidence="2" id="KW-1185">Reference proteome</keyword>
<protein>
    <submittedName>
        <fullName evidence="1">Uncharacterized protein</fullName>
    </submittedName>
</protein>
<gene>
    <name evidence="1" type="ORF">CEXT_695611</name>
</gene>
<reference evidence="1 2" key="1">
    <citation type="submission" date="2021-06" db="EMBL/GenBank/DDBJ databases">
        <title>Caerostris extrusa draft genome.</title>
        <authorList>
            <person name="Kono N."/>
            <person name="Arakawa K."/>
        </authorList>
    </citation>
    <scope>NUCLEOTIDE SEQUENCE [LARGE SCALE GENOMIC DNA]</scope>
</reference>
<dbReference type="EMBL" id="BPLR01009807">
    <property type="protein sequence ID" value="GIY34779.1"/>
    <property type="molecule type" value="Genomic_DNA"/>
</dbReference>
<name>A0AAV4SP75_CAEEX</name>